<evidence type="ECO:0000313" key="2">
    <source>
        <dbReference type="Proteomes" id="UP000604046"/>
    </source>
</evidence>
<keyword evidence="2" id="KW-1185">Reference proteome</keyword>
<proteinExistence type="predicted"/>
<name>A0A812ID62_9DINO</name>
<reference evidence="1" key="1">
    <citation type="submission" date="2021-02" db="EMBL/GenBank/DDBJ databases">
        <authorList>
            <person name="Dougan E. K."/>
            <person name="Rhodes N."/>
            <person name="Thang M."/>
            <person name="Chan C."/>
        </authorList>
    </citation>
    <scope>NUCLEOTIDE SEQUENCE</scope>
</reference>
<accession>A0A812ID62</accession>
<protein>
    <submittedName>
        <fullName evidence="1">Uncharacterized protein</fullName>
    </submittedName>
</protein>
<dbReference type="OrthoDB" id="428071at2759"/>
<dbReference type="EMBL" id="CAJNDS010000225">
    <property type="protein sequence ID" value="CAE7030667.1"/>
    <property type="molecule type" value="Genomic_DNA"/>
</dbReference>
<evidence type="ECO:0000313" key="1">
    <source>
        <dbReference type="EMBL" id="CAE7030667.1"/>
    </source>
</evidence>
<dbReference type="Proteomes" id="UP000604046">
    <property type="component" value="Unassembled WGS sequence"/>
</dbReference>
<sequence>MAGKEGLVQQIKNMQRIDPTFRQTWWDFCESQLGGVRDPNRHDESVLGTFLEQYNTGAIAPSPFRAEEAWWGKGKGKGGGGDYGGGYDMGAQAWAMMMGGGGLGDMVKTGQRASYHYRTAWTIYCALYGAGKNDPARHDEKFIRGFLDYLGELATNGLSSIATSQGINIDEITASTKRPQVGGEPPAKRFKEEPLEMKLPLAEKVKNLQRSNPQAKEAWWAYCDSQGGGTRDPMRHDTDSLQAFLTSQGAM</sequence>
<dbReference type="AlphaFoldDB" id="A0A812ID62"/>
<gene>
    <name evidence="1" type="ORF">SNAT2548_LOCUS3696</name>
</gene>
<comment type="caution">
    <text evidence="1">The sequence shown here is derived from an EMBL/GenBank/DDBJ whole genome shotgun (WGS) entry which is preliminary data.</text>
</comment>
<organism evidence="1 2">
    <name type="scientific">Symbiodinium natans</name>
    <dbReference type="NCBI Taxonomy" id="878477"/>
    <lineage>
        <taxon>Eukaryota</taxon>
        <taxon>Sar</taxon>
        <taxon>Alveolata</taxon>
        <taxon>Dinophyceae</taxon>
        <taxon>Suessiales</taxon>
        <taxon>Symbiodiniaceae</taxon>
        <taxon>Symbiodinium</taxon>
    </lineage>
</organism>